<name>A0A419HMY6_9PSEU</name>
<evidence type="ECO:0000313" key="2">
    <source>
        <dbReference type="EMBL" id="RJQ77572.1"/>
    </source>
</evidence>
<evidence type="ECO:0000256" key="1">
    <source>
        <dbReference type="SAM" id="MobiDB-lite"/>
    </source>
</evidence>
<dbReference type="Proteomes" id="UP000285112">
    <property type="component" value="Unassembled WGS sequence"/>
</dbReference>
<proteinExistence type="predicted"/>
<evidence type="ECO:0000313" key="3">
    <source>
        <dbReference type="Proteomes" id="UP000285112"/>
    </source>
</evidence>
<dbReference type="AlphaFoldDB" id="A0A419HMY6"/>
<protein>
    <submittedName>
        <fullName evidence="2">Uncharacterized protein</fullName>
    </submittedName>
</protein>
<feature type="region of interest" description="Disordered" evidence="1">
    <location>
        <begin position="1"/>
        <end position="68"/>
    </location>
</feature>
<feature type="compositionally biased region" description="Basic residues" evidence="1">
    <location>
        <begin position="56"/>
        <end position="68"/>
    </location>
</feature>
<reference evidence="2 3" key="1">
    <citation type="submission" date="2018-09" db="EMBL/GenBank/DDBJ databases">
        <title>YIM PH 21725 draft genome.</title>
        <authorList>
            <person name="Miao C."/>
        </authorList>
    </citation>
    <scope>NUCLEOTIDE SEQUENCE [LARGE SCALE GENOMIC DNA]</scope>
    <source>
        <strain evidence="3">YIM PH21725</strain>
    </source>
</reference>
<gene>
    <name evidence="2" type="ORF">D5S19_28700</name>
</gene>
<dbReference type="EMBL" id="QZFV01000135">
    <property type="protein sequence ID" value="RJQ77572.1"/>
    <property type="molecule type" value="Genomic_DNA"/>
</dbReference>
<comment type="caution">
    <text evidence="2">The sequence shown here is derived from an EMBL/GenBank/DDBJ whole genome shotgun (WGS) entry which is preliminary data.</text>
</comment>
<accession>A0A419HMY6</accession>
<organism evidence="2 3">
    <name type="scientific">Amycolatopsis panacis</name>
    <dbReference type="NCBI Taxonomy" id="2340917"/>
    <lineage>
        <taxon>Bacteria</taxon>
        <taxon>Bacillati</taxon>
        <taxon>Actinomycetota</taxon>
        <taxon>Actinomycetes</taxon>
        <taxon>Pseudonocardiales</taxon>
        <taxon>Pseudonocardiaceae</taxon>
        <taxon>Amycolatopsis</taxon>
    </lineage>
</organism>
<keyword evidence="3" id="KW-1185">Reference proteome</keyword>
<feature type="compositionally biased region" description="Basic residues" evidence="1">
    <location>
        <begin position="10"/>
        <end position="40"/>
    </location>
</feature>
<sequence length="68" mass="8114">MRIAWPPRWSRTRSCRRCPPRTPRSSRRSPAARRARRRSPGYRPAGTRPGRCARALPRHRWSPATRRR</sequence>